<organism evidence="2">
    <name type="scientific">Oryza sativa subsp. japonica</name>
    <name type="common">Rice</name>
    <dbReference type="NCBI Taxonomy" id="39947"/>
    <lineage>
        <taxon>Eukaryota</taxon>
        <taxon>Viridiplantae</taxon>
        <taxon>Streptophyta</taxon>
        <taxon>Embryophyta</taxon>
        <taxon>Tracheophyta</taxon>
        <taxon>Spermatophyta</taxon>
        <taxon>Magnoliopsida</taxon>
        <taxon>Liliopsida</taxon>
        <taxon>Poales</taxon>
        <taxon>Poaceae</taxon>
        <taxon>BOP clade</taxon>
        <taxon>Oryzoideae</taxon>
        <taxon>Oryzeae</taxon>
        <taxon>Oryzinae</taxon>
        <taxon>Oryza</taxon>
        <taxon>Oryza sativa</taxon>
    </lineage>
</organism>
<feature type="compositionally biased region" description="Acidic residues" evidence="1">
    <location>
        <begin position="165"/>
        <end position="174"/>
    </location>
</feature>
<reference evidence="2" key="2">
    <citation type="submission" date="2008-12" db="EMBL/GenBank/DDBJ databases">
        <title>Improved gene annotation of the rice (Oryza sativa) genomes.</title>
        <authorList>
            <person name="Wang J."/>
            <person name="Li R."/>
            <person name="Fan W."/>
            <person name="Huang Q."/>
            <person name="Zhang J."/>
            <person name="Zhou Y."/>
            <person name="Hu Y."/>
            <person name="Zi S."/>
            <person name="Li J."/>
            <person name="Ni P."/>
            <person name="Zheng H."/>
            <person name="Zhang Y."/>
            <person name="Zhao M."/>
            <person name="Hao Q."/>
            <person name="McDermott J."/>
            <person name="Samudrala R."/>
            <person name="Kristiansen K."/>
            <person name="Wong G.K.-S."/>
        </authorList>
    </citation>
    <scope>NUCLEOTIDE SEQUENCE</scope>
</reference>
<gene>
    <name evidence="2" type="ORF">OsJ_20930</name>
</gene>
<feature type="region of interest" description="Disordered" evidence="1">
    <location>
        <begin position="165"/>
        <end position="229"/>
    </location>
</feature>
<feature type="region of interest" description="Disordered" evidence="1">
    <location>
        <begin position="65"/>
        <end position="84"/>
    </location>
</feature>
<evidence type="ECO:0000313" key="2">
    <source>
        <dbReference type="EMBL" id="EAZ36587.1"/>
    </source>
</evidence>
<dbReference type="Proteomes" id="UP000007752">
    <property type="component" value="Chromosome 6"/>
</dbReference>
<evidence type="ECO:0000256" key="1">
    <source>
        <dbReference type="SAM" id="MobiDB-lite"/>
    </source>
</evidence>
<name>A3BAJ8_ORYSJ</name>
<feature type="compositionally biased region" description="Gly residues" evidence="1">
    <location>
        <begin position="74"/>
        <end position="83"/>
    </location>
</feature>
<sequence length="229" mass="24244">MGHVQTSSFDTVSVQHLQSPEKVCPPLLPLLHSLRPSASNTFRGRMGGEVGGEGVATRSFCRSTAERGAQVQPQGGGGWGHGRSAGELAAQLREALEPRARPRGRRRLRDEADARMGRVEGGRRDDSLHGCNVVLLGPSAMSLTCALLLPPLPKAMAMGMEVDFAEEEEEPGGGDDERREGGWCQGGAACRRPVSRRTGCGCGGAGRSWTLGGRSSPTTRGSRRGRTST</sequence>
<feature type="region of interest" description="Disordered" evidence="1">
    <location>
        <begin position="94"/>
        <end position="115"/>
    </location>
</feature>
<protein>
    <submittedName>
        <fullName evidence="2">Uncharacterized protein</fullName>
    </submittedName>
</protein>
<accession>A3BAJ8</accession>
<dbReference type="AlphaFoldDB" id="A3BAJ8"/>
<reference evidence="2" key="1">
    <citation type="journal article" date="2005" name="PLoS Biol.">
        <title>The genomes of Oryza sativa: a history of duplications.</title>
        <authorList>
            <person name="Yu J."/>
            <person name="Wang J."/>
            <person name="Lin W."/>
            <person name="Li S."/>
            <person name="Li H."/>
            <person name="Zhou J."/>
            <person name="Ni P."/>
            <person name="Dong W."/>
            <person name="Hu S."/>
            <person name="Zeng C."/>
            <person name="Zhang J."/>
            <person name="Zhang Y."/>
            <person name="Li R."/>
            <person name="Xu Z."/>
            <person name="Li S."/>
            <person name="Li X."/>
            <person name="Zheng H."/>
            <person name="Cong L."/>
            <person name="Lin L."/>
            <person name="Yin J."/>
            <person name="Geng J."/>
            <person name="Li G."/>
            <person name="Shi J."/>
            <person name="Liu J."/>
            <person name="Lv H."/>
            <person name="Li J."/>
            <person name="Wang J."/>
            <person name="Deng Y."/>
            <person name="Ran L."/>
            <person name="Shi X."/>
            <person name="Wang X."/>
            <person name="Wu Q."/>
            <person name="Li C."/>
            <person name="Ren X."/>
            <person name="Wang J."/>
            <person name="Wang X."/>
            <person name="Li D."/>
            <person name="Liu D."/>
            <person name="Zhang X."/>
            <person name="Ji Z."/>
            <person name="Zhao W."/>
            <person name="Sun Y."/>
            <person name="Zhang Z."/>
            <person name="Bao J."/>
            <person name="Han Y."/>
            <person name="Dong L."/>
            <person name="Ji J."/>
            <person name="Chen P."/>
            <person name="Wu S."/>
            <person name="Liu J."/>
            <person name="Xiao Y."/>
            <person name="Bu D."/>
            <person name="Tan J."/>
            <person name="Yang L."/>
            <person name="Ye C."/>
            <person name="Zhang J."/>
            <person name="Xu J."/>
            <person name="Zhou Y."/>
            <person name="Yu Y."/>
            <person name="Zhang B."/>
            <person name="Zhuang S."/>
            <person name="Wei H."/>
            <person name="Liu B."/>
            <person name="Lei M."/>
            <person name="Yu H."/>
            <person name="Li Y."/>
            <person name="Xu H."/>
            <person name="Wei S."/>
            <person name="He X."/>
            <person name="Fang L."/>
            <person name="Zhang Z."/>
            <person name="Zhang Y."/>
            <person name="Huang X."/>
            <person name="Su Z."/>
            <person name="Tong W."/>
            <person name="Li J."/>
            <person name="Tong Z."/>
            <person name="Li S."/>
            <person name="Ye J."/>
            <person name="Wang L."/>
            <person name="Fang L."/>
            <person name="Lei T."/>
            <person name="Chen C."/>
            <person name="Chen H."/>
            <person name="Xu Z."/>
            <person name="Li H."/>
            <person name="Huang H."/>
            <person name="Zhang F."/>
            <person name="Xu H."/>
            <person name="Li N."/>
            <person name="Zhao C."/>
            <person name="Li S."/>
            <person name="Dong L."/>
            <person name="Huang Y."/>
            <person name="Li L."/>
            <person name="Xi Y."/>
            <person name="Qi Q."/>
            <person name="Li W."/>
            <person name="Zhang B."/>
            <person name="Hu W."/>
            <person name="Zhang Y."/>
            <person name="Tian X."/>
            <person name="Jiao Y."/>
            <person name="Liang X."/>
            <person name="Jin J."/>
            <person name="Gao L."/>
            <person name="Zheng W."/>
            <person name="Hao B."/>
            <person name="Liu S."/>
            <person name="Wang W."/>
            <person name="Yuan L."/>
            <person name="Cao M."/>
            <person name="McDermott J."/>
            <person name="Samudrala R."/>
            <person name="Wang J."/>
            <person name="Wong G.K."/>
            <person name="Yang H."/>
        </authorList>
    </citation>
    <scope>NUCLEOTIDE SEQUENCE [LARGE SCALE GENOMIC DNA]</scope>
</reference>
<proteinExistence type="predicted"/>
<dbReference type="EMBL" id="CM000143">
    <property type="protein sequence ID" value="EAZ36587.1"/>
    <property type="molecule type" value="Genomic_DNA"/>
</dbReference>